<feature type="compositionally biased region" description="Polar residues" evidence="1">
    <location>
        <begin position="1"/>
        <end position="19"/>
    </location>
</feature>
<sequence length="84" mass="9765">MSTEINWCNPPEKSTSTPKSFVEGLKERPQTWALWKEKITASRGVSLRKYYPGIKTTMRTSGKNDKGVYLYDIYAMWDPENEVE</sequence>
<protein>
    <submittedName>
        <fullName evidence="2">Uncharacterized protein</fullName>
    </submittedName>
</protein>
<gene>
    <name evidence="2" type="ORF">UFOVP629_78</name>
</gene>
<proteinExistence type="predicted"/>
<name>A0A6J5N6G1_9CAUD</name>
<reference evidence="2" key="1">
    <citation type="submission" date="2020-04" db="EMBL/GenBank/DDBJ databases">
        <authorList>
            <person name="Chiriac C."/>
            <person name="Salcher M."/>
            <person name="Ghai R."/>
            <person name="Kavagutti S V."/>
        </authorList>
    </citation>
    <scope>NUCLEOTIDE SEQUENCE</scope>
</reference>
<dbReference type="EMBL" id="LR796612">
    <property type="protein sequence ID" value="CAB4154347.1"/>
    <property type="molecule type" value="Genomic_DNA"/>
</dbReference>
<evidence type="ECO:0000256" key="1">
    <source>
        <dbReference type="SAM" id="MobiDB-lite"/>
    </source>
</evidence>
<evidence type="ECO:0000313" key="2">
    <source>
        <dbReference type="EMBL" id="CAB4154347.1"/>
    </source>
</evidence>
<organism evidence="2">
    <name type="scientific">uncultured Caudovirales phage</name>
    <dbReference type="NCBI Taxonomy" id="2100421"/>
    <lineage>
        <taxon>Viruses</taxon>
        <taxon>Duplodnaviria</taxon>
        <taxon>Heunggongvirae</taxon>
        <taxon>Uroviricota</taxon>
        <taxon>Caudoviricetes</taxon>
        <taxon>Peduoviridae</taxon>
        <taxon>Maltschvirus</taxon>
        <taxon>Maltschvirus maltsch</taxon>
    </lineage>
</organism>
<accession>A0A6J5N6G1</accession>
<feature type="region of interest" description="Disordered" evidence="1">
    <location>
        <begin position="1"/>
        <end position="22"/>
    </location>
</feature>